<reference evidence="2 3" key="1">
    <citation type="submission" date="2015-08" db="EMBL/GenBank/DDBJ databases">
        <title>Next Generation Sequencing and Analysis of the Genome of Puccinia sorghi L Schw, the Causal Agent of Maize Common Rust.</title>
        <authorList>
            <person name="Rochi L."/>
            <person name="Burguener G."/>
            <person name="Darino M."/>
            <person name="Turjanski A."/>
            <person name="Kreff E."/>
            <person name="Dieguez M.J."/>
            <person name="Sacco F."/>
        </authorList>
    </citation>
    <scope>NUCLEOTIDE SEQUENCE [LARGE SCALE GENOMIC DNA]</scope>
    <source>
        <strain evidence="2 3">RO10H11247</strain>
    </source>
</reference>
<feature type="region of interest" description="Disordered" evidence="1">
    <location>
        <begin position="43"/>
        <end position="82"/>
    </location>
</feature>
<evidence type="ECO:0000256" key="1">
    <source>
        <dbReference type="SAM" id="MobiDB-lite"/>
    </source>
</evidence>
<dbReference type="AlphaFoldDB" id="A0A0L6UPK5"/>
<evidence type="ECO:0000313" key="2">
    <source>
        <dbReference type="EMBL" id="KNZ49770.1"/>
    </source>
</evidence>
<sequence length="124" mass="13953">MKLCTCSVCSLHTVVDANQEPISGQYISDRNFAKHRNADLLRHHTTFHNPSEDSTSSSPISSTSLSGSDYSEFEPAQPLGTNQVMAEVAPGAVRYREGNHRLEREKRSTEGSRVHFRHSTRRRI</sequence>
<evidence type="ECO:0000313" key="3">
    <source>
        <dbReference type="Proteomes" id="UP000037035"/>
    </source>
</evidence>
<gene>
    <name evidence="2" type="ORF">VP01_47g8</name>
</gene>
<dbReference type="VEuPathDB" id="FungiDB:VP01_47g8"/>
<organism evidence="2 3">
    <name type="scientific">Puccinia sorghi</name>
    <dbReference type="NCBI Taxonomy" id="27349"/>
    <lineage>
        <taxon>Eukaryota</taxon>
        <taxon>Fungi</taxon>
        <taxon>Dikarya</taxon>
        <taxon>Basidiomycota</taxon>
        <taxon>Pucciniomycotina</taxon>
        <taxon>Pucciniomycetes</taxon>
        <taxon>Pucciniales</taxon>
        <taxon>Pucciniaceae</taxon>
        <taxon>Puccinia</taxon>
    </lineage>
</organism>
<accession>A0A0L6UPK5</accession>
<proteinExistence type="predicted"/>
<keyword evidence="3" id="KW-1185">Reference proteome</keyword>
<feature type="compositionally biased region" description="Basic and acidic residues" evidence="1">
    <location>
        <begin position="95"/>
        <end position="113"/>
    </location>
</feature>
<protein>
    <submittedName>
        <fullName evidence="2">Uncharacterized protein</fullName>
    </submittedName>
</protein>
<dbReference type="EMBL" id="LAVV01009943">
    <property type="protein sequence ID" value="KNZ49770.1"/>
    <property type="molecule type" value="Genomic_DNA"/>
</dbReference>
<name>A0A0L6UPK5_9BASI</name>
<dbReference type="Proteomes" id="UP000037035">
    <property type="component" value="Unassembled WGS sequence"/>
</dbReference>
<feature type="compositionally biased region" description="Low complexity" evidence="1">
    <location>
        <begin position="52"/>
        <end position="68"/>
    </location>
</feature>
<comment type="caution">
    <text evidence="2">The sequence shown here is derived from an EMBL/GenBank/DDBJ whole genome shotgun (WGS) entry which is preliminary data.</text>
</comment>
<feature type="compositionally biased region" description="Basic residues" evidence="1">
    <location>
        <begin position="114"/>
        <end position="124"/>
    </location>
</feature>
<feature type="region of interest" description="Disordered" evidence="1">
    <location>
        <begin position="95"/>
        <end position="124"/>
    </location>
</feature>